<keyword evidence="2" id="KW-1185">Reference proteome</keyword>
<dbReference type="PANTHER" id="PTHR34309:SF1">
    <property type="entry name" value="PROTEIN GLCG"/>
    <property type="match status" value="1"/>
</dbReference>
<sequence>MITVVDDGGQLIYLERSDGAASGMVDASIKKAKSAALYGFSTKALEQQIVQGHPGFQNLPDILPIEGGVPVVINGQLAGAVGVAGGASVDDGAFAEKIAAALKTGN</sequence>
<protein>
    <recommendedName>
        <fullName evidence="3">Heme-binding protein</fullName>
    </recommendedName>
</protein>
<reference evidence="1" key="2">
    <citation type="submission" date="2023-01" db="EMBL/GenBank/DDBJ databases">
        <authorList>
            <person name="Sun Q."/>
            <person name="Evtushenko L."/>
        </authorList>
    </citation>
    <scope>NUCLEOTIDE SEQUENCE</scope>
    <source>
        <strain evidence="1">VKM B-2935</strain>
    </source>
</reference>
<dbReference type="InterPro" id="IPR038084">
    <property type="entry name" value="PduO/GlcC-like_sf"/>
</dbReference>
<evidence type="ECO:0008006" key="3">
    <source>
        <dbReference type="Google" id="ProtNLM"/>
    </source>
</evidence>
<evidence type="ECO:0000313" key="1">
    <source>
        <dbReference type="EMBL" id="GLK91111.1"/>
    </source>
</evidence>
<dbReference type="InterPro" id="IPR005624">
    <property type="entry name" value="PduO/GlcC-like"/>
</dbReference>
<comment type="caution">
    <text evidence="1">The sequence shown here is derived from an EMBL/GenBank/DDBJ whole genome shotgun (WGS) entry which is preliminary data.</text>
</comment>
<dbReference type="Gene3D" id="3.30.450.150">
    <property type="entry name" value="Haem-degrading domain"/>
    <property type="match status" value="1"/>
</dbReference>
<proteinExistence type="predicted"/>
<name>A0A9W6K7Z5_9PSED</name>
<dbReference type="PANTHER" id="PTHR34309">
    <property type="entry name" value="SLR1406 PROTEIN"/>
    <property type="match status" value="1"/>
</dbReference>
<dbReference type="Pfam" id="PF03928">
    <property type="entry name" value="HbpS-like"/>
    <property type="match status" value="1"/>
</dbReference>
<dbReference type="InterPro" id="IPR052517">
    <property type="entry name" value="GlcG_carb_metab_protein"/>
</dbReference>
<evidence type="ECO:0000313" key="2">
    <source>
        <dbReference type="Proteomes" id="UP001143328"/>
    </source>
</evidence>
<dbReference type="AlphaFoldDB" id="A0A9W6K7Z5"/>
<accession>A0A9W6K7Z5</accession>
<reference evidence="1" key="1">
    <citation type="journal article" date="2014" name="Int. J. Syst. Evol. Microbiol.">
        <title>Complete genome sequence of Corynebacterium casei LMG S-19264T (=DSM 44701T), isolated from a smear-ripened cheese.</title>
        <authorList>
            <consortium name="US DOE Joint Genome Institute (JGI-PGF)"/>
            <person name="Walter F."/>
            <person name="Albersmeier A."/>
            <person name="Kalinowski J."/>
            <person name="Ruckert C."/>
        </authorList>
    </citation>
    <scope>NUCLEOTIDE SEQUENCE</scope>
    <source>
        <strain evidence="1">VKM B-2935</strain>
    </source>
</reference>
<dbReference type="EMBL" id="BSFN01000017">
    <property type="protein sequence ID" value="GLK91111.1"/>
    <property type="molecule type" value="Genomic_DNA"/>
</dbReference>
<organism evidence="1 2">
    <name type="scientific">Pseudomonas turukhanskensis</name>
    <dbReference type="NCBI Taxonomy" id="1806536"/>
    <lineage>
        <taxon>Bacteria</taxon>
        <taxon>Pseudomonadati</taxon>
        <taxon>Pseudomonadota</taxon>
        <taxon>Gammaproteobacteria</taxon>
        <taxon>Pseudomonadales</taxon>
        <taxon>Pseudomonadaceae</taxon>
        <taxon>Pseudomonas</taxon>
    </lineage>
</organism>
<dbReference type="Proteomes" id="UP001143328">
    <property type="component" value="Unassembled WGS sequence"/>
</dbReference>
<dbReference type="SUPFAM" id="SSF143744">
    <property type="entry name" value="GlcG-like"/>
    <property type="match status" value="1"/>
</dbReference>
<gene>
    <name evidence="1" type="ORF">GCM10017655_41750</name>
</gene>